<reference evidence="4 5" key="1">
    <citation type="journal article" date="2018" name="Sci. Rep.">
        <title>Genomic signatures of local adaptation to the degree of environmental predictability in rotifers.</title>
        <authorList>
            <person name="Franch-Gras L."/>
            <person name="Hahn C."/>
            <person name="Garcia-Roger E.M."/>
            <person name="Carmona M.J."/>
            <person name="Serra M."/>
            <person name="Gomez A."/>
        </authorList>
    </citation>
    <scope>NUCLEOTIDE SEQUENCE [LARGE SCALE GENOMIC DNA]</scope>
    <source>
        <strain evidence="4">HYR1</strain>
    </source>
</reference>
<feature type="domain" description="DUF4139" evidence="2">
    <location>
        <begin position="308"/>
        <end position="375"/>
    </location>
</feature>
<protein>
    <submittedName>
        <fullName evidence="4">Mucoidy inhibitor A</fullName>
    </submittedName>
</protein>
<accession>A0A3M7R062</accession>
<dbReference type="STRING" id="10195.A0A3M7R062"/>
<evidence type="ECO:0000259" key="2">
    <source>
        <dbReference type="Pfam" id="PF13598"/>
    </source>
</evidence>
<gene>
    <name evidence="4" type="ORF">BpHYR1_038002</name>
</gene>
<keyword evidence="1" id="KW-0175">Coiled coil</keyword>
<feature type="domain" description="DUF4140" evidence="3">
    <location>
        <begin position="130"/>
        <end position="223"/>
    </location>
</feature>
<evidence type="ECO:0000256" key="1">
    <source>
        <dbReference type="SAM" id="Coils"/>
    </source>
</evidence>
<dbReference type="PANTHER" id="PTHR31005">
    <property type="entry name" value="DUF4139 DOMAIN-CONTAINING PROTEIN"/>
    <property type="match status" value="1"/>
</dbReference>
<evidence type="ECO:0000313" key="4">
    <source>
        <dbReference type="EMBL" id="RNA16754.1"/>
    </source>
</evidence>
<proteinExistence type="predicted"/>
<feature type="coiled-coil region" evidence="1">
    <location>
        <begin position="252"/>
        <end position="279"/>
    </location>
</feature>
<dbReference type="EMBL" id="REGN01004635">
    <property type="protein sequence ID" value="RNA16754.1"/>
    <property type="molecule type" value="Genomic_DNA"/>
</dbReference>
<sequence>MNILNLKNLRVYAISRDEADKNGGLYGVSKNPLSVMVWIGLTEHGATSAYFFEQGDFRKKVVRFFDILFCSYAPKFHKPIIQSFNRINLVKNKFYKSLRTTYSQLEGLQKNFFYITKIKLTINSLKFDRVTVYQNEAEVTRLLRIHLTSGLSNIQINSVPEYIDTDSIQIFSCCELDIVDVKMSKKTSLGDEGINNLKSEITNLELENQHLKTKLDTASSKMDNLNNFFNNLTKQPTINSLIPFFDCYSIKIDSLTKEKYELETRLKSLEHDLRLKREEYESRLKEFNLVSMHFQVSTTIDTDANIYLSYIVQNVSWTPKYEIRADLVTNNMTLYYYGIVCQSTGEDWKNTMITLSTAQPNTQPSAPLLETQKVRSCAVPLILCSINSRLDLTFFFQGKS</sequence>
<name>A0A3M7R062_BRAPC</name>
<dbReference type="PANTHER" id="PTHR31005:SF8">
    <property type="entry name" value="DUF4139 DOMAIN-CONTAINING PROTEIN"/>
    <property type="match status" value="1"/>
</dbReference>
<comment type="caution">
    <text evidence="4">The sequence shown here is derived from an EMBL/GenBank/DDBJ whole genome shotgun (WGS) entry which is preliminary data.</text>
</comment>
<evidence type="ECO:0000313" key="5">
    <source>
        <dbReference type="Proteomes" id="UP000276133"/>
    </source>
</evidence>
<dbReference type="Pfam" id="PF13598">
    <property type="entry name" value="DUF4139"/>
    <property type="match status" value="1"/>
</dbReference>
<dbReference type="InterPro" id="IPR011935">
    <property type="entry name" value="CHP02231"/>
</dbReference>
<dbReference type="Proteomes" id="UP000276133">
    <property type="component" value="Unassembled WGS sequence"/>
</dbReference>
<keyword evidence="5" id="KW-1185">Reference proteome</keyword>
<dbReference type="InterPro" id="IPR025554">
    <property type="entry name" value="DUF4140"/>
</dbReference>
<dbReference type="Pfam" id="PF13600">
    <property type="entry name" value="DUF4140"/>
    <property type="match status" value="1"/>
</dbReference>
<dbReference type="NCBIfam" id="TIGR02231">
    <property type="entry name" value="mucoidy inhibitor MuiA family protein"/>
    <property type="match status" value="1"/>
</dbReference>
<organism evidence="4 5">
    <name type="scientific">Brachionus plicatilis</name>
    <name type="common">Marine rotifer</name>
    <name type="synonym">Brachionus muelleri</name>
    <dbReference type="NCBI Taxonomy" id="10195"/>
    <lineage>
        <taxon>Eukaryota</taxon>
        <taxon>Metazoa</taxon>
        <taxon>Spiralia</taxon>
        <taxon>Gnathifera</taxon>
        <taxon>Rotifera</taxon>
        <taxon>Eurotatoria</taxon>
        <taxon>Monogononta</taxon>
        <taxon>Pseudotrocha</taxon>
        <taxon>Ploima</taxon>
        <taxon>Brachionidae</taxon>
        <taxon>Brachionus</taxon>
    </lineage>
</organism>
<feature type="coiled-coil region" evidence="1">
    <location>
        <begin position="194"/>
        <end position="221"/>
    </location>
</feature>
<dbReference type="AlphaFoldDB" id="A0A3M7R062"/>
<dbReference type="InterPro" id="IPR037291">
    <property type="entry name" value="DUF4139"/>
</dbReference>
<dbReference type="OrthoDB" id="10068793at2759"/>
<evidence type="ECO:0000259" key="3">
    <source>
        <dbReference type="Pfam" id="PF13600"/>
    </source>
</evidence>